<dbReference type="InterPro" id="IPR035647">
    <property type="entry name" value="EFG_III/V"/>
</dbReference>
<dbReference type="Pfam" id="PF14492">
    <property type="entry name" value="EFG_III"/>
    <property type="match status" value="1"/>
</dbReference>
<dbReference type="GO" id="GO:0003924">
    <property type="term" value="F:GTPase activity"/>
    <property type="evidence" value="ECO:0007669"/>
    <property type="project" value="InterPro"/>
</dbReference>
<dbReference type="CDD" id="cd01681">
    <property type="entry name" value="aeEF2_snRNP_like_IV"/>
    <property type="match status" value="1"/>
</dbReference>
<dbReference type="PANTHER" id="PTHR42908:SF3">
    <property type="entry name" value="ELONGATION FACTOR-LIKE GTPASE 1"/>
    <property type="match status" value="1"/>
</dbReference>
<comment type="catalytic activity">
    <reaction evidence="7">
        <text>GTP + H2O = GDP + phosphate + H(+)</text>
        <dbReference type="Rhea" id="RHEA:19669"/>
        <dbReference type="ChEBI" id="CHEBI:15377"/>
        <dbReference type="ChEBI" id="CHEBI:15378"/>
        <dbReference type="ChEBI" id="CHEBI:37565"/>
        <dbReference type="ChEBI" id="CHEBI:43474"/>
        <dbReference type="ChEBI" id="CHEBI:58189"/>
    </reaction>
</comment>
<dbReference type="NCBIfam" id="TIGR00231">
    <property type="entry name" value="small_GTP"/>
    <property type="match status" value="1"/>
</dbReference>
<dbReference type="Pfam" id="PF00009">
    <property type="entry name" value="GTP_EFTU"/>
    <property type="match status" value="1"/>
</dbReference>
<evidence type="ECO:0000256" key="8">
    <source>
        <dbReference type="ARBA" id="ARBA00068031"/>
    </source>
</evidence>
<keyword evidence="6" id="KW-0342">GTP-binding</keyword>
<reference evidence="11" key="2">
    <citation type="submission" date="2021-01" db="EMBL/GenBank/DDBJ databases">
        <authorList>
            <person name="Schikora-Tamarit M.A."/>
        </authorList>
    </citation>
    <scope>NUCLEOTIDE SEQUENCE</scope>
    <source>
        <strain evidence="11">NCAIM Y.01608</strain>
    </source>
</reference>
<dbReference type="InterPro" id="IPR056752">
    <property type="entry name" value="EFL1"/>
</dbReference>
<dbReference type="CDD" id="cd04096">
    <property type="entry name" value="eEF2_snRNP_like_C"/>
    <property type="match status" value="1"/>
</dbReference>
<dbReference type="Pfam" id="PF25118">
    <property type="entry name" value="EFL1"/>
    <property type="match status" value="1"/>
</dbReference>
<comment type="subcellular location">
    <subcellularLocation>
        <location evidence="1">Cytoplasm</location>
    </subcellularLocation>
</comment>
<keyword evidence="12" id="KW-1185">Reference proteome</keyword>
<dbReference type="InterPro" id="IPR000795">
    <property type="entry name" value="T_Tr_GTP-bd_dom"/>
</dbReference>
<dbReference type="GO" id="GO:0005525">
    <property type="term" value="F:GTP binding"/>
    <property type="evidence" value="ECO:0007669"/>
    <property type="project" value="UniProtKB-KW"/>
</dbReference>
<evidence type="ECO:0000256" key="5">
    <source>
        <dbReference type="ARBA" id="ARBA00022801"/>
    </source>
</evidence>
<dbReference type="SUPFAM" id="SSF54211">
    <property type="entry name" value="Ribosomal protein S5 domain 2-like"/>
    <property type="match status" value="1"/>
</dbReference>
<keyword evidence="4" id="KW-0547">Nucleotide-binding</keyword>
<evidence type="ECO:0000256" key="3">
    <source>
        <dbReference type="ARBA" id="ARBA00022517"/>
    </source>
</evidence>
<evidence type="ECO:0000256" key="9">
    <source>
        <dbReference type="ARBA" id="ARBA00081809"/>
    </source>
</evidence>
<dbReference type="PROSITE" id="PS51722">
    <property type="entry name" value="G_TR_2"/>
    <property type="match status" value="1"/>
</dbReference>
<gene>
    <name evidence="11" type="ORF">OGATHE_001816</name>
</gene>
<evidence type="ECO:0000256" key="2">
    <source>
        <dbReference type="ARBA" id="ARBA00022490"/>
    </source>
</evidence>
<dbReference type="EMBL" id="JAEUBD010000526">
    <property type="protein sequence ID" value="KAH3673836.1"/>
    <property type="molecule type" value="Genomic_DNA"/>
</dbReference>
<dbReference type="Proteomes" id="UP000788993">
    <property type="component" value="Unassembled WGS sequence"/>
</dbReference>
<dbReference type="SUPFAM" id="SSF54980">
    <property type="entry name" value="EF-G C-terminal domain-like"/>
    <property type="match status" value="2"/>
</dbReference>
<dbReference type="SUPFAM" id="SSF52540">
    <property type="entry name" value="P-loop containing nucleoside triphosphate hydrolases"/>
    <property type="match status" value="1"/>
</dbReference>
<organism evidence="11 12">
    <name type="scientific">Ogataea polymorpha</name>
    <dbReference type="NCBI Taxonomy" id="460523"/>
    <lineage>
        <taxon>Eukaryota</taxon>
        <taxon>Fungi</taxon>
        <taxon>Dikarya</taxon>
        <taxon>Ascomycota</taxon>
        <taxon>Saccharomycotina</taxon>
        <taxon>Pichiomycetes</taxon>
        <taxon>Pichiales</taxon>
        <taxon>Pichiaceae</taxon>
        <taxon>Ogataea</taxon>
    </lineage>
</organism>
<comment type="caution">
    <text evidence="11">The sequence shown here is derived from an EMBL/GenBank/DDBJ whole genome shotgun (WGS) entry which is preliminary data.</text>
</comment>
<proteinExistence type="predicted"/>
<name>A0A9P8TD21_9ASCO</name>
<dbReference type="SUPFAM" id="SSF50447">
    <property type="entry name" value="Translation proteins"/>
    <property type="match status" value="1"/>
</dbReference>
<dbReference type="PANTHER" id="PTHR42908">
    <property type="entry name" value="TRANSLATION ELONGATION FACTOR-RELATED"/>
    <property type="match status" value="1"/>
</dbReference>
<feature type="domain" description="Tr-type G" evidence="10">
    <location>
        <begin position="16"/>
        <end position="316"/>
    </location>
</feature>
<dbReference type="Gene3D" id="3.30.70.870">
    <property type="entry name" value="Elongation Factor G (Translational Gtpase), domain 3"/>
    <property type="match status" value="1"/>
</dbReference>
<keyword evidence="2" id="KW-0963">Cytoplasm</keyword>
<evidence type="ECO:0000313" key="11">
    <source>
        <dbReference type="EMBL" id="KAH3673836.1"/>
    </source>
</evidence>
<dbReference type="InterPro" id="IPR009000">
    <property type="entry name" value="Transl_B-barrel_sf"/>
</dbReference>
<dbReference type="Gene3D" id="3.30.70.240">
    <property type="match status" value="1"/>
</dbReference>
<keyword evidence="5" id="KW-0378">Hydrolase</keyword>
<protein>
    <recommendedName>
        <fullName evidence="8">Ribosome assembly protein 1</fullName>
    </recommendedName>
    <alternativeName>
        <fullName evidence="9">Elongation factor-like 1</fullName>
    </alternativeName>
</protein>
<dbReference type="Gene3D" id="3.40.50.300">
    <property type="entry name" value="P-loop containing nucleotide triphosphate hydrolases"/>
    <property type="match status" value="1"/>
</dbReference>
<dbReference type="PRINTS" id="PR00315">
    <property type="entry name" value="ELONGATNFCT"/>
</dbReference>
<keyword evidence="3" id="KW-0690">Ribosome biogenesis</keyword>
<sequence>MHLTPEEIARLQAQTGNIRNICILAHVDHGKTTLSDSLLASNGIISQRMAGKVRYLDSRPDEQLRGITMESSAISLYFKTISRAQETSIVNEYLINLIDSPGHIDFSSEVSTASRLCDGAVVLVDVVEGVCSQTVTVLRQAWVDKLKPILVLNKIDRLITELQMTSVEAYLHLSKLIEQVNSVIGSFFAGERMQDDMLWREKVERGEVEEYVEKDDEDIYFSPEKNNVIFGSAIDGWGFNIAQFAVIYEKKLGIKRDLLQKCLWGDFYFDPKTKKVIPAKALKGRTLKPLFVSFVLDSIWHIYDTILLHKDTEKLEKIVKSLGIKVLPRDLRSKDTKQLINTVMSQWLPVSNAVLLTVVDKLPSPLQSQKERIPHILDPTPSSDMIDARLRKDMVECNSKGIVSCYVSKMLSIPEDELPQNQKQAIGEEDRLELGRRARQAALKAAEEAKKLEKSSEDDNFGVVKDSGEVEWEFEQEEEGEEETEVKKEAVIGFARIYSGTLSVGQELTVLEPKFDPLNPEEHTSHVTITHLYLLMGRELISLEEAPAGSIVGIGGLEGKVLKSGTLISPGVIGVNLAGINLNNPPIVKVAVEPVNPVHMDRLARGLELLNQADPCVQTYLEDTGEHILATAGELHLERCLRDLRERFAGIEITSSKPMIPFRETILAHVDMNPPKGELGRGVVEIKLDKYHILLETRPLPEKATSFLLENKASIAKLVRRHIRGEDEEETIVGSVLSKKEFSERLKEALESGNKSKMKDNIDWKDTHLRVVSFAPKQVGPNILFDTPDNRLRRLLGTDSRSEKFEYEDSLLNGFQIACFEGPLTAEPTQGIALFVKSIQKLDEPVPVNNVAGRLLGATKDAVHKGFLDWSPRLMLAMYSCDIQASAEVLGKVYAVIQRRRGTIISEEMKEGTPFFTVSARIPVIEAFGFSEDIRKKTSGAASPQLVFTGFQIIDEDPFWIPTTEEELEELGEYAERENIARRYMNEVRRKKGLFVDEKVIQNAEKQRTLKKD</sequence>
<dbReference type="FunFam" id="3.40.50.300:FF:000746">
    <property type="entry name" value="Ribosome assembly protein 1"/>
    <property type="match status" value="1"/>
</dbReference>
<dbReference type="GO" id="GO:0005829">
    <property type="term" value="C:cytosol"/>
    <property type="evidence" value="ECO:0007669"/>
    <property type="project" value="TreeGrafter"/>
</dbReference>
<dbReference type="GO" id="GO:0043022">
    <property type="term" value="F:ribosome binding"/>
    <property type="evidence" value="ECO:0007669"/>
    <property type="project" value="TreeGrafter"/>
</dbReference>
<dbReference type="Pfam" id="PF00679">
    <property type="entry name" value="EFG_C"/>
    <property type="match status" value="1"/>
</dbReference>
<evidence type="ECO:0000256" key="1">
    <source>
        <dbReference type="ARBA" id="ARBA00004496"/>
    </source>
</evidence>
<dbReference type="AlphaFoldDB" id="A0A9P8TD21"/>
<dbReference type="FunFam" id="3.90.1430.10:FF:000002">
    <property type="entry name" value="Elongation factor like GTPase 1"/>
    <property type="match status" value="1"/>
</dbReference>
<dbReference type="Gene3D" id="2.40.30.10">
    <property type="entry name" value="Translation factors"/>
    <property type="match status" value="1"/>
</dbReference>
<dbReference type="SMART" id="SM00838">
    <property type="entry name" value="EFG_C"/>
    <property type="match status" value="1"/>
</dbReference>
<dbReference type="CDD" id="cd01885">
    <property type="entry name" value="EF2"/>
    <property type="match status" value="1"/>
</dbReference>
<dbReference type="CDD" id="cd16261">
    <property type="entry name" value="EF2_snRNP_III"/>
    <property type="match status" value="1"/>
</dbReference>
<dbReference type="FunFam" id="3.30.70.870:FF:000002">
    <property type="entry name" value="Translation elongation factor 2"/>
    <property type="match status" value="1"/>
</dbReference>
<evidence type="ECO:0000256" key="4">
    <source>
        <dbReference type="ARBA" id="ARBA00022741"/>
    </source>
</evidence>
<evidence type="ECO:0000313" key="12">
    <source>
        <dbReference type="Proteomes" id="UP000788993"/>
    </source>
</evidence>
<dbReference type="InterPro" id="IPR041095">
    <property type="entry name" value="EFG_II"/>
</dbReference>
<dbReference type="GO" id="GO:1990904">
    <property type="term" value="C:ribonucleoprotein complex"/>
    <property type="evidence" value="ECO:0007669"/>
    <property type="project" value="TreeGrafter"/>
</dbReference>
<dbReference type="InterPro" id="IPR005225">
    <property type="entry name" value="Small_GTP-bd"/>
</dbReference>
<dbReference type="Pfam" id="PF22042">
    <property type="entry name" value="EF-G_D2"/>
    <property type="match status" value="1"/>
</dbReference>
<dbReference type="InterPro" id="IPR000640">
    <property type="entry name" value="EFG_V-like"/>
</dbReference>
<evidence type="ECO:0000259" key="10">
    <source>
        <dbReference type="PROSITE" id="PS51722"/>
    </source>
</evidence>
<dbReference type="Gene3D" id="3.90.1430.10">
    <property type="entry name" value="Yeast translation eEF2 (G' domain)"/>
    <property type="match status" value="1"/>
</dbReference>
<dbReference type="InterPro" id="IPR053905">
    <property type="entry name" value="EF-G-like_DII"/>
</dbReference>
<dbReference type="InterPro" id="IPR020568">
    <property type="entry name" value="Ribosomal_Su5_D2-typ_SF"/>
</dbReference>
<dbReference type="InterPro" id="IPR014721">
    <property type="entry name" value="Ribsml_uS5_D2-typ_fold_subgr"/>
</dbReference>
<dbReference type="CDD" id="cd16268">
    <property type="entry name" value="EF2_II"/>
    <property type="match status" value="1"/>
</dbReference>
<evidence type="ECO:0000256" key="7">
    <source>
        <dbReference type="ARBA" id="ARBA00048548"/>
    </source>
</evidence>
<dbReference type="Gene3D" id="3.30.230.10">
    <property type="match status" value="1"/>
</dbReference>
<evidence type="ECO:0000256" key="6">
    <source>
        <dbReference type="ARBA" id="ARBA00023134"/>
    </source>
</evidence>
<dbReference type="GO" id="GO:0042256">
    <property type="term" value="P:cytosolic ribosome assembly"/>
    <property type="evidence" value="ECO:0007669"/>
    <property type="project" value="TreeGrafter"/>
</dbReference>
<dbReference type="FunFam" id="3.30.70.240:FF:000006">
    <property type="entry name" value="Elongation factor like GTPase 1"/>
    <property type="match status" value="1"/>
</dbReference>
<dbReference type="InterPro" id="IPR027417">
    <property type="entry name" value="P-loop_NTPase"/>
</dbReference>
<accession>A0A9P8TD21</accession>
<reference evidence="11" key="1">
    <citation type="journal article" date="2021" name="Open Biol.">
        <title>Shared evolutionary footprints suggest mitochondrial oxidative damage underlies multiple complex I losses in fungi.</title>
        <authorList>
            <person name="Schikora-Tamarit M.A."/>
            <person name="Marcet-Houben M."/>
            <person name="Nosek J."/>
            <person name="Gabaldon T."/>
        </authorList>
    </citation>
    <scope>NUCLEOTIDE SEQUENCE</scope>
    <source>
        <strain evidence="11">NCAIM Y.01608</strain>
    </source>
</reference>